<reference evidence="2 3" key="1">
    <citation type="journal article" date="2013" name="Genome Announc.">
        <title>Draft Genome Sequence of an Alphaproteobacterium, Caenispirillum salinarum AK4(T), Isolated from a Solar Saltern.</title>
        <authorList>
            <person name="Khatri I."/>
            <person name="Singh A."/>
            <person name="Korpole S."/>
            <person name="Pinnaka A.K."/>
            <person name="Subramanian S."/>
        </authorList>
    </citation>
    <scope>NUCLEOTIDE SEQUENCE [LARGE SCALE GENOMIC DNA]</scope>
    <source>
        <strain evidence="2 3">AK4</strain>
    </source>
</reference>
<dbReference type="EMBL" id="ANHY01000005">
    <property type="protein sequence ID" value="EKV31773.1"/>
    <property type="molecule type" value="Genomic_DNA"/>
</dbReference>
<dbReference type="STRING" id="1238182.C882_3524"/>
<keyword evidence="3" id="KW-1185">Reference proteome</keyword>
<keyword evidence="1" id="KW-1133">Transmembrane helix</keyword>
<accession>K9HN73</accession>
<feature type="transmembrane region" description="Helical" evidence="1">
    <location>
        <begin position="85"/>
        <end position="107"/>
    </location>
</feature>
<dbReference type="Proteomes" id="UP000009881">
    <property type="component" value="Unassembled WGS sequence"/>
</dbReference>
<comment type="caution">
    <text evidence="2">The sequence shown here is derived from an EMBL/GenBank/DDBJ whole genome shotgun (WGS) entry which is preliminary data.</text>
</comment>
<keyword evidence="1" id="KW-0812">Transmembrane</keyword>
<feature type="transmembrane region" description="Helical" evidence="1">
    <location>
        <begin position="12"/>
        <end position="32"/>
    </location>
</feature>
<organism evidence="2 3">
    <name type="scientific">Caenispirillum salinarum AK4</name>
    <dbReference type="NCBI Taxonomy" id="1238182"/>
    <lineage>
        <taxon>Bacteria</taxon>
        <taxon>Pseudomonadati</taxon>
        <taxon>Pseudomonadota</taxon>
        <taxon>Alphaproteobacteria</taxon>
        <taxon>Rhodospirillales</taxon>
        <taxon>Novispirillaceae</taxon>
        <taxon>Caenispirillum</taxon>
    </lineage>
</organism>
<gene>
    <name evidence="2" type="ORF">C882_3524</name>
</gene>
<dbReference type="OrthoDB" id="161967at2"/>
<feature type="transmembrane region" description="Helical" evidence="1">
    <location>
        <begin position="53"/>
        <end position="73"/>
    </location>
</feature>
<feature type="transmembrane region" description="Helical" evidence="1">
    <location>
        <begin position="135"/>
        <end position="160"/>
    </location>
</feature>
<keyword evidence="1" id="KW-0472">Membrane</keyword>
<evidence type="ECO:0000256" key="1">
    <source>
        <dbReference type="SAM" id="Phobius"/>
    </source>
</evidence>
<dbReference type="eggNOG" id="ENOG5031RP4">
    <property type="taxonomic scope" value="Bacteria"/>
</dbReference>
<sequence>MTTGLPLTVEVLLWGLIATAAMTTIMEAAQGLGWSRLSIPFLFGTFWTAERHAAYFLGFILFVAGGWGFALLYYGVFVSLERTSWWLGAALGGLHGVFLLVAFLPLLPRVHPRMASEDDGPTVSRRLEPPGFLGLNYGWGTPLSTLAGMIVYGAILGAFLPLPGGG</sequence>
<dbReference type="AlphaFoldDB" id="K9HN73"/>
<name>K9HN73_9PROT</name>
<protein>
    <submittedName>
        <fullName evidence="2">Uncharacterized protein</fullName>
    </submittedName>
</protein>
<dbReference type="RefSeq" id="WP_009539642.1">
    <property type="nucleotide sequence ID" value="NZ_ANHY01000005.1"/>
</dbReference>
<proteinExistence type="predicted"/>
<evidence type="ECO:0000313" key="2">
    <source>
        <dbReference type="EMBL" id="EKV31773.1"/>
    </source>
</evidence>
<evidence type="ECO:0000313" key="3">
    <source>
        <dbReference type="Proteomes" id="UP000009881"/>
    </source>
</evidence>